<sequence>MVTIQKKNKYRVGILSDTHGLLRNCIYKAFAKVDLIIHAGDVGGTAVLRELEKLAPVVAVKGNTDGNWAADAIPAFEMVSVGEIMIYVLHDLMQLDLDAGSAGVDVVVSGHTHQPCIEEKNGVLFLNPGSVGPRRFDYPISAALLEINDGRLSPKILTF</sequence>
<proteinExistence type="inferred from homology"/>
<name>S7TX61_DESML</name>
<dbReference type="PANTHER" id="PTHR11124">
    <property type="entry name" value="VACUOLAR SORTING PROTEIN VPS29"/>
    <property type="match status" value="1"/>
</dbReference>
<dbReference type="Pfam" id="PF12850">
    <property type="entry name" value="Metallophos_2"/>
    <property type="match status" value="1"/>
</dbReference>
<keyword evidence="2 4" id="KW-0479">Metal-binding</keyword>
<dbReference type="RefSeq" id="WP_020876572.1">
    <property type="nucleotide sequence ID" value="NZ_ATHJ01000076.1"/>
</dbReference>
<comment type="cofactor">
    <cofactor evidence="4">
        <name>a divalent metal cation</name>
        <dbReference type="ChEBI" id="CHEBI:60240"/>
    </cofactor>
</comment>
<evidence type="ECO:0000256" key="1">
    <source>
        <dbReference type="ARBA" id="ARBA00008950"/>
    </source>
</evidence>
<dbReference type="PATRIC" id="fig|1121405.3.peg.1679"/>
<reference evidence="6 7" key="1">
    <citation type="journal article" date="2013" name="Genome Announc.">
        <title>Draft genome sequences for three mercury-methylating, sulfate-reducing bacteria.</title>
        <authorList>
            <person name="Brown S.D."/>
            <person name="Hurt R.A.Jr."/>
            <person name="Gilmour C.C."/>
            <person name="Elias D.A."/>
        </authorList>
    </citation>
    <scope>NUCLEOTIDE SEQUENCE [LARGE SCALE GENOMIC DNA]</scope>
    <source>
        <strain evidence="6 7">DSM 2059</strain>
    </source>
</reference>
<evidence type="ECO:0000313" key="7">
    <source>
        <dbReference type="Proteomes" id="UP000014977"/>
    </source>
</evidence>
<dbReference type="EMBL" id="ATHJ01000076">
    <property type="protein sequence ID" value="EPR41360.1"/>
    <property type="molecule type" value="Genomic_DNA"/>
</dbReference>
<dbReference type="STRING" id="897.B2D07_06370"/>
<dbReference type="Proteomes" id="UP000014977">
    <property type="component" value="Unassembled WGS sequence"/>
</dbReference>
<dbReference type="InterPro" id="IPR020935">
    <property type="entry name" value="PdiEstase_YfcE_CS"/>
</dbReference>
<dbReference type="AlphaFoldDB" id="S7TX61"/>
<evidence type="ECO:0000259" key="5">
    <source>
        <dbReference type="Pfam" id="PF12850"/>
    </source>
</evidence>
<gene>
    <name evidence="6" type="ORF">dsmv_2141</name>
</gene>
<dbReference type="PROSITE" id="PS01269">
    <property type="entry name" value="UPF0025"/>
    <property type="match status" value="1"/>
</dbReference>
<dbReference type="SUPFAM" id="SSF56300">
    <property type="entry name" value="Metallo-dependent phosphatases"/>
    <property type="match status" value="1"/>
</dbReference>
<dbReference type="eggNOG" id="COG0622">
    <property type="taxonomic scope" value="Bacteria"/>
</dbReference>
<evidence type="ECO:0000256" key="3">
    <source>
        <dbReference type="ARBA" id="ARBA00022801"/>
    </source>
</evidence>
<feature type="domain" description="Calcineurin-like phosphoesterase" evidence="5">
    <location>
        <begin position="11"/>
        <end position="149"/>
    </location>
</feature>
<evidence type="ECO:0000256" key="2">
    <source>
        <dbReference type="ARBA" id="ARBA00022723"/>
    </source>
</evidence>
<evidence type="ECO:0000256" key="4">
    <source>
        <dbReference type="RuleBase" id="RU362039"/>
    </source>
</evidence>
<dbReference type="InterPro" id="IPR000979">
    <property type="entry name" value="Phosphodiesterase_MJ0936/Vps29"/>
</dbReference>
<dbReference type="NCBIfam" id="TIGR00040">
    <property type="entry name" value="yfcE"/>
    <property type="match status" value="1"/>
</dbReference>
<dbReference type="GO" id="GO:0046872">
    <property type="term" value="F:metal ion binding"/>
    <property type="evidence" value="ECO:0007669"/>
    <property type="project" value="UniProtKB-KW"/>
</dbReference>
<evidence type="ECO:0000313" key="6">
    <source>
        <dbReference type="EMBL" id="EPR41360.1"/>
    </source>
</evidence>
<dbReference type="OrthoDB" id="9785951at2"/>
<dbReference type="GO" id="GO:0016787">
    <property type="term" value="F:hydrolase activity"/>
    <property type="evidence" value="ECO:0007669"/>
    <property type="project" value="UniProtKB-UniRule"/>
</dbReference>
<comment type="similarity">
    <text evidence="1 4">Belongs to the metallophosphoesterase superfamily. YfcE family.</text>
</comment>
<organism evidence="6 7">
    <name type="scientific">Desulfococcus multivorans DSM 2059</name>
    <dbReference type="NCBI Taxonomy" id="1121405"/>
    <lineage>
        <taxon>Bacteria</taxon>
        <taxon>Pseudomonadati</taxon>
        <taxon>Thermodesulfobacteriota</taxon>
        <taxon>Desulfobacteria</taxon>
        <taxon>Desulfobacterales</taxon>
        <taxon>Desulfococcaceae</taxon>
        <taxon>Desulfococcus</taxon>
    </lineage>
</organism>
<dbReference type="Gene3D" id="3.60.21.10">
    <property type="match status" value="1"/>
</dbReference>
<keyword evidence="7" id="KW-1185">Reference proteome</keyword>
<dbReference type="InterPro" id="IPR024654">
    <property type="entry name" value="Calcineurin-like_PHP_lpxH"/>
</dbReference>
<dbReference type="EC" id="3.1.4.-" evidence="4"/>
<dbReference type="InterPro" id="IPR029052">
    <property type="entry name" value="Metallo-depent_PP-like"/>
</dbReference>
<protein>
    <recommendedName>
        <fullName evidence="4">Phosphoesterase</fullName>
        <ecNumber evidence="4">3.1.4.-</ecNumber>
    </recommendedName>
</protein>
<keyword evidence="3" id="KW-0378">Hydrolase</keyword>
<comment type="caution">
    <text evidence="6">The sequence shown here is derived from an EMBL/GenBank/DDBJ whole genome shotgun (WGS) entry which is preliminary data.</text>
</comment>
<accession>S7TX61</accession>